<dbReference type="AlphaFoldDB" id="A0A0W0V4I0"/>
<protein>
    <submittedName>
        <fullName evidence="1">Uncharacterized protein</fullName>
    </submittedName>
</protein>
<dbReference type="Proteomes" id="UP000054761">
    <property type="component" value="Unassembled WGS sequence"/>
</dbReference>
<dbReference type="OrthoDB" id="278697at2"/>
<dbReference type="RefSeq" id="WP_058502655.1">
    <property type="nucleotide sequence ID" value="NZ_CAAAJA010000002.1"/>
</dbReference>
<name>A0A0W0V4I0_9GAMM</name>
<comment type="caution">
    <text evidence="1">The sequence shown here is derived from an EMBL/GenBank/DDBJ whole genome shotgun (WGS) entry which is preliminary data.</text>
</comment>
<sequence>MDKVDLAKLQQYENSKIIHYFWQKNQHYRLEQCQQFFSDLLAWMGLKTIRNATHKKTYLFGPLLILDELWHVFILHSRDYVSFCHQHFGQYLHHEVEPIGSEHRLTAEELADFLQDCFRHLGESWVKRYFGYLL</sequence>
<organism evidence="1 2">
    <name type="scientific">Legionella israelensis</name>
    <dbReference type="NCBI Taxonomy" id="454"/>
    <lineage>
        <taxon>Bacteria</taxon>
        <taxon>Pseudomonadati</taxon>
        <taxon>Pseudomonadota</taxon>
        <taxon>Gammaproteobacteria</taxon>
        <taxon>Legionellales</taxon>
        <taxon>Legionellaceae</taxon>
        <taxon>Legionella</taxon>
    </lineage>
</organism>
<evidence type="ECO:0000313" key="2">
    <source>
        <dbReference type="Proteomes" id="UP000054761"/>
    </source>
</evidence>
<evidence type="ECO:0000313" key="1">
    <source>
        <dbReference type="EMBL" id="KTD15020.1"/>
    </source>
</evidence>
<accession>A0A0W0V4I0</accession>
<proteinExistence type="predicted"/>
<reference evidence="1 2" key="1">
    <citation type="submission" date="2015-11" db="EMBL/GenBank/DDBJ databases">
        <title>Genomic analysis of 38 Legionella species identifies large and diverse effector repertoires.</title>
        <authorList>
            <person name="Burstein D."/>
            <person name="Amaro F."/>
            <person name="Zusman T."/>
            <person name="Lifshitz Z."/>
            <person name="Cohen O."/>
            <person name="Gilbert J.A."/>
            <person name="Pupko T."/>
            <person name="Shuman H.A."/>
            <person name="Segal G."/>
        </authorList>
    </citation>
    <scope>NUCLEOTIDE SEQUENCE [LARGE SCALE GENOMIC DNA]</scope>
    <source>
        <strain evidence="1 2">Bercovier 4</strain>
    </source>
</reference>
<keyword evidence="2" id="KW-1185">Reference proteome</keyword>
<dbReference type="EMBL" id="LNYH01000147">
    <property type="protein sequence ID" value="KTD15020.1"/>
    <property type="molecule type" value="Genomic_DNA"/>
</dbReference>
<dbReference type="STRING" id="454.Lisr_2365"/>
<gene>
    <name evidence="1" type="ORF">Lisr_2365</name>
</gene>
<dbReference type="PATRIC" id="fig|454.4.peg.2584"/>